<dbReference type="EMBL" id="JASNJE010000025">
    <property type="protein sequence ID" value="MDK3074847.1"/>
    <property type="molecule type" value="Genomic_DNA"/>
</dbReference>
<sequence>MGPFKQKKWARASIPVISRSAVVATRDTMSTDYLRGLGIRTEIAEASDVALKLPYKAPMAPAPNGPKEIGLNVSGLLMNGGYTGANQFGLAADYPKLTRDIISGFLAHPDDCEVHLVPHVISHHRGAVEDDYQASVDLAAEFDGVVVAPAFKSPSEAKSYIAGMDFFLGARMHACIAAFSSGVPVVPMAYSRKFAGLFGSLGYEQTVDCTSDSNDAILASVFSAYERRDALKEDMLRALDLDLAKLQRYETAVGEVMEQVARR</sequence>
<dbReference type="PANTHER" id="PTHR36836">
    <property type="entry name" value="COLANIC ACID BIOSYNTHESIS PROTEIN WCAK"/>
    <property type="match status" value="1"/>
</dbReference>
<evidence type="ECO:0000259" key="1">
    <source>
        <dbReference type="Pfam" id="PF04230"/>
    </source>
</evidence>
<protein>
    <submittedName>
        <fullName evidence="2">Polysaccharide pyruvyl transferase family protein</fullName>
    </submittedName>
</protein>
<dbReference type="Pfam" id="PF04230">
    <property type="entry name" value="PS_pyruv_trans"/>
    <property type="match status" value="1"/>
</dbReference>
<dbReference type="GO" id="GO:0016740">
    <property type="term" value="F:transferase activity"/>
    <property type="evidence" value="ECO:0007669"/>
    <property type="project" value="UniProtKB-KW"/>
</dbReference>
<dbReference type="RefSeq" id="WP_284486778.1">
    <property type="nucleotide sequence ID" value="NZ_JASNJE010000025.1"/>
</dbReference>
<dbReference type="PANTHER" id="PTHR36836:SF1">
    <property type="entry name" value="COLANIC ACID BIOSYNTHESIS PROTEIN WCAK"/>
    <property type="match status" value="1"/>
</dbReference>
<organism evidence="2 3">
    <name type="scientific">Sedimentitalea xiamensis</name>
    <dbReference type="NCBI Taxonomy" id="3050037"/>
    <lineage>
        <taxon>Bacteria</taxon>
        <taxon>Pseudomonadati</taxon>
        <taxon>Pseudomonadota</taxon>
        <taxon>Alphaproteobacteria</taxon>
        <taxon>Rhodobacterales</taxon>
        <taxon>Paracoccaceae</taxon>
        <taxon>Sedimentitalea</taxon>
    </lineage>
</organism>
<gene>
    <name evidence="2" type="ORF">QO034_17300</name>
</gene>
<evidence type="ECO:0000313" key="2">
    <source>
        <dbReference type="EMBL" id="MDK3074847.1"/>
    </source>
</evidence>
<comment type="caution">
    <text evidence="2">The sequence shown here is derived from an EMBL/GenBank/DDBJ whole genome shotgun (WGS) entry which is preliminary data.</text>
</comment>
<dbReference type="Proteomes" id="UP001227126">
    <property type="component" value="Unassembled WGS sequence"/>
</dbReference>
<name>A0ABT7FIB9_9RHOB</name>
<reference evidence="2 3" key="1">
    <citation type="submission" date="2023-05" db="EMBL/GenBank/DDBJ databases">
        <title>Sedimentitalea sp. nov. JM2-8.</title>
        <authorList>
            <person name="Huang J."/>
        </authorList>
    </citation>
    <scope>NUCLEOTIDE SEQUENCE [LARGE SCALE GENOMIC DNA]</scope>
    <source>
        <strain evidence="2 3">JM2-8</strain>
    </source>
</reference>
<evidence type="ECO:0000313" key="3">
    <source>
        <dbReference type="Proteomes" id="UP001227126"/>
    </source>
</evidence>
<keyword evidence="3" id="KW-1185">Reference proteome</keyword>
<accession>A0ABT7FIB9</accession>
<proteinExistence type="predicted"/>
<dbReference type="InterPro" id="IPR007345">
    <property type="entry name" value="Polysacch_pyruvyl_Trfase"/>
</dbReference>
<feature type="domain" description="Polysaccharide pyruvyl transferase" evidence="1">
    <location>
        <begin position="13"/>
        <end position="191"/>
    </location>
</feature>
<keyword evidence="2" id="KW-0808">Transferase</keyword>